<protein>
    <submittedName>
        <fullName evidence="2">Uncharacterized protein</fullName>
    </submittedName>
</protein>
<evidence type="ECO:0000256" key="1">
    <source>
        <dbReference type="SAM" id="Coils"/>
    </source>
</evidence>
<dbReference type="Proteomes" id="UP001320876">
    <property type="component" value="Unassembled WGS sequence"/>
</dbReference>
<evidence type="ECO:0000313" key="2">
    <source>
        <dbReference type="EMBL" id="MCW1921546.1"/>
    </source>
</evidence>
<name>A0ABT3GDM8_9BACT</name>
<reference evidence="2 3" key="1">
    <citation type="submission" date="2022-10" db="EMBL/GenBank/DDBJ databases">
        <title>Luteolibacter arcticus strain CCTCC AB 2014275, whole genome shotgun sequencing project.</title>
        <authorList>
            <person name="Zhao G."/>
            <person name="Shen L."/>
        </authorList>
    </citation>
    <scope>NUCLEOTIDE SEQUENCE [LARGE SCALE GENOMIC DNA]</scope>
    <source>
        <strain evidence="2 3">CCTCC AB 2014275</strain>
    </source>
</reference>
<accession>A0ABT3GDM8</accession>
<keyword evidence="1" id="KW-0175">Coiled coil</keyword>
<gene>
    <name evidence="2" type="ORF">OKA05_03210</name>
</gene>
<feature type="coiled-coil region" evidence="1">
    <location>
        <begin position="43"/>
        <end position="74"/>
    </location>
</feature>
<organism evidence="2 3">
    <name type="scientific">Luteolibacter arcticus</name>
    <dbReference type="NCBI Taxonomy" id="1581411"/>
    <lineage>
        <taxon>Bacteria</taxon>
        <taxon>Pseudomonadati</taxon>
        <taxon>Verrucomicrobiota</taxon>
        <taxon>Verrucomicrobiia</taxon>
        <taxon>Verrucomicrobiales</taxon>
        <taxon>Verrucomicrobiaceae</taxon>
        <taxon>Luteolibacter</taxon>
    </lineage>
</organism>
<keyword evidence="3" id="KW-1185">Reference proteome</keyword>
<comment type="caution">
    <text evidence="2">The sequence shown here is derived from an EMBL/GenBank/DDBJ whole genome shotgun (WGS) entry which is preliminary data.</text>
</comment>
<dbReference type="RefSeq" id="WP_264485655.1">
    <property type="nucleotide sequence ID" value="NZ_JAPDDT010000001.1"/>
</dbReference>
<proteinExistence type="predicted"/>
<dbReference type="EMBL" id="JAPDDT010000001">
    <property type="protein sequence ID" value="MCW1921546.1"/>
    <property type="molecule type" value="Genomic_DNA"/>
</dbReference>
<sequence>MTFLLSPCLAQAEAKKLTPAVEMELDYVRSLAEDLRTKAKAPLTELEDKYRGAVEKIRDEAKAANNAANLLEAEAALEELAKSGTPDGESAHAGIARLEKIYLEQRPKVAEQIRPALVKAEQSFGQDLQRMVEEQTKKGEIEQAILLKKEMDGVAGRLKSMQQAFGLAAGRSRPPSKVTILKATFASGDQSADVTRKIAELVANGRDFSASPKDMGVDPKPYHRKHLKISYEKDGIKREQHRGENETVLAVSFTGPQDGKELAAWLTGSTWKSETRELFFKSASDVKVKDVTGKWQPDGIYFFNVEWSAGNKKRYQFNWHWTELREHGGEKFVPVN</sequence>
<evidence type="ECO:0000313" key="3">
    <source>
        <dbReference type="Proteomes" id="UP001320876"/>
    </source>
</evidence>